<organism evidence="1 2">
    <name type="scientific">Catharanthus roseus</name>
    <name type="common">Madagascar periwinkle</name>
    <name type="synonym">Vinca rosea</name>
    <dbReference type="NCBI Taxonomy" id="4058"/>
    <lineage>
        <taxon>Eukaryota</taxon>
        <taxon>Viridiplantae</taxon>
        <taxon>Streptophyta</taxon>
        <taxon>Embryophyta</taxon>
        <taxon>Tracheophyta</taxon>
        <taxon>Spermatophyta</taxon>
        <taxon>Magnoliopsida</taxon>
        <taxon>eudicotyledons</taxon>
        <taxon>Gunneridae</taxon>
        <taxon>Pentapetalae</taxon>
        <taxon>asterids</taxon>
        <taxon>lamiids</taxon>
        <taxon>Gentianales</taxon>
        <taxon>Apocynaceae</taxon>
        <taxon>Rauvolfioideae</taxon>
        <taxon>Vinceae</taxon>
        <taxon>Catharanthinae</taxon>
        <taxon>Catharanthus</taxon>
    </lineage>
</organism>
<gene>
    <name evidence="1" type="ORF">M9H77_11619</name>
</gene>
<reference evidence="2" key="1">
    <citation type="journal article" date="2023" name="Nat. Plants">
        <title>Single-cell RNA sequencing provides a high-resolution roadmap for understanding the multicellular compartmentation of specialized metabolism.</title>
        <authorList>
            <person name="Sun S."/>
            <person name="Shen X."/>
            <person name="Li Y."/>
            <person name="Li Y."/>
            <person name="Wang S."/>
            <person name="Li R."/>
            <person name="Zhang H."/>
            <person name="Shen G."/>
            <person name="Guo B."/>
            <person name="Wei J."/>
            <person name="Xu J."/>
            <person name="St-Pierre B."/>
            <person name="Chen S."/>
            <person name="Sun C."/>
        </authorList>
    </citation>
    <scope>NUCLEOTIDE SEQUENCE [LARGE SCALE GENOMIC DNA]</scope>
</reference>
<proteinExistence type="predicted"/>
<sequence length="96" mass="11286">MGFSRNEEGMLVRGGQEDNDESVEDDEENEGQEAMNVDEEEKDQKMHNRSLKGNVQRSKRSLKTTKLYEDKVIKVKTLKTRRMLRDKNRSSDFFTL</sequence>
<evidence type="ECO:0000313" key="2">
    <source>
        <dbReference type="Proteomes" id="UP001060085"/>
    </source>
</evidence>
<dbReference type="EMBL" id="CM044703">
    <property type="protein sequence ID" value="KAI5671255.1"/>
    <property type="molecule type" value="Genomic_DNA"/>
</dbReference>
<protein>
    <submittedName>
        <fullName evidence="1">Uncharacterized protein</fullName>
    </submittedName>
</protein>
<comment type="caution">
    <text evidence="1">The sequence shown here is derived from an EMBL/GenBank/DDBJ whole genome shotgun (WGS) entry which is preliminary data.</text>
</comment>
<dbReference type="Proteomes" id="UP001060085">
    <property type="component" value="Linkage Group LG03"/>
</dbReference>
<keyword evidence="2" id="KW-1185">Reference proteome</keyword>
<name>A0ACC0BF15_CATRO</name>
<accession>A0ACC0BF15</accession>
<evidence type="ECO:0000313" key="1">
    <source>
        <dbReference type="EMBL" id="KAI5671255.1"/>
    </source>
</evidence>